<proteinExistence type="inferred from homology"/>
<dbReference type="EMBL" id="CAADFU010000159">
    <property type="protein sequence ID" value="VFK49119.1"/>
    <property type="molecule type" value="Genomic_DNA"/>
</dbReference>
<evidence type="ECO:0000256" key="3">
    <source>
        <dbReference type="ARBA" id="ARBA00024247"/>
    </source>
</evidence>
<keyword evidence="1" id="KW-0547">Nucleotide-binding</keyword>
<comment type="similarity">
    <text evidence="2">Belongs to the MoaD family.</text>
</comment>
<sequence>MSETTMRYRVELFAGLKEHVGRGEWIHEGNATLTARELLQVFFDQYPALDRLRNVTRIAANQAFCNQDASLDPADELAFIPPVSGG</sequence>
<accession>A0A450Z055</accession>
<dbReference type="PANTHER" id="PTHR33359">
    <property type="entry name" value="MOLYBDOPTERIN SYNTHASE SULFUR CARRIER SUBUNIT"/>
    <property type="match status" value="1"/>
</dbReference>
<evidence type="ECO:0000313" key="6">
    <source>
        <dbReference type="EMBL" id="VFK80119.1"/>
    </source>
</evidence>
<dbReference type="InterPro" id="IPR016155">
    <property type="entry name" value="Mopterin_synth/thiamin_S_b"/>
</dbReference>
<dbReference type="InterPro" id="IPR044672">
    <property type="entry name" value="MOCS2A"/>
</dbReference>
<protein>
    <recommendedName>
        <fullName evidence="3">Molybdopterin synthase sulfur carrier subunit</fullName>
    </recommendedName>
</protein>
<dbReference type="CDD" id="cd00754">
    <property type="entry name" value="Ubl_MoaD"/>
    <property type="match status" value="1"/>
</dbReference>
<dbReference type="EMBL" id="CAADHB010000086">
    <property type="protein sequence ID" value="VFK80119.1"/>
    <property type="molecule type" value="Genomic_DNA"/>
</dbReference>
<gene>
    <name evidence="6" type="ORF">BECKSD772D_GA0070982_10863</name>
    <name evidence="5" type="ORF">BECKSD772E_GA0070983_11595</name>
    <name evidence="4" type="ORF">BECKSD772F_GA0070984_13561</name>
</gene>
<dbReference type="InterPro" id="IPR003749">
    <property type="entry name" value="ThiS/MoaD-like"/>
</dbReference>
<dbReference type="GO" id="GO:0000166">
    <property type="term" value="F:nucleotide binding"/>
    <property type="evidence" value="ECO:0007669"/>
    <property type="project" value="UniProtKB-KW"/>
</dbReference>
<reference evidence="4" key="1">
    <citation type="submission" date="2019-02" db="EMBL/GenBank/DDBJ databases">
        <authorList>
            <person name="Gruber-Vodicka R. H."/>
            <person name="Seah K. B. B."/>
        </authorList>
    </citation>
    <scope>NUCLEOTIDE SEQUENCE</scope>
    <source>
        <strain evidence="6">BECK_S127</strain>
        <strain evidence="5">BECK_S1320</strain>
        <strain evidence="4">BECK_S1321</strain>
    </source>
</reference>
<evidence type="ECO:0000256" key="2">
    <source>
        <dbReference type="ARBA" id="ARBA00024200"/>
    </source>
</evidence>
<dbReference type="PANTHER" id="PTHR33359:SF1">
    <property type="entry name" value="MOLYBDOPTERIN SYNTHASE SULFUR CARRIER SUBUNIT"/>
    <property type="match status" value="1"/>
</dbReference>
<dbReference type="SUPFAM" id="SSF54285">
    <property type="entry name" value="MoaD/ThiS"/>
    <property type="match status" value="1"/>
</dbReference>
<dbReference type="GO" id="GO:1990133">
    <property type="term" value="C:molybdopterin adenylyltransferase complex"/>
    <property type="evidence" value="ECO:0007669"/>
    <property type="project" value="TreeGrafter"/>
</dbReference>
<evidence type="ECO:0000256" key="1">
    <source>
        <dbReference type="ARBA" id="ARBA00022741"/>
    </source>
</evidence>
<dbReference type="EMBL" id="CAADFR010000356">
    <property type="protein sequence ID" value="VFK47147.1"/>
    <property type="molecule type" value="Genomic_DNA"/>
</dbReference>
<organism evidence="4">
    <name type="scientific">Candidatus Kentrum sp. SD</name>
    <dbReference type="NCBI Taxonomy" id="2126332"/>
    <lineage>
        <taxon>Bacteria</taxon>
        <taxon>Pseudomonadati</taxon>
        <taxon>Pseudomonadota</taxon>
        <taxon>Gammaproteobacteria</taxon>
        <taxon>Candidatus Kentrum</taxon>
    </lineage>
</organism>
<dbReference type="GO" id="GO:0006777">
    <property type="term" value="P:Mo-molybdopterin cofactor biosynthetic process"/>
    <property type="evidence" value="ECO:0007669"/>
    <property type="project" value="InterPro"/>
</dbReference>
<evidence type="ECO:0000313" key="5">
    <source>
        <dbReference type="EMBL" id="VFK49119.1"/>
    </source>
</evidence>
<evidence type="ECO:0000313" key="4">
    <source>
        <dbReference type="EMBL" id="VFK47147.1"/>
    </source>
</evidence>
<dbReference type="Pfam" id="PF02597">
    <property type="entry name" value="ThiS"/>
    <property type="match status" value="1"/>
</dbReference>
<dbReference type="Gene3D" id="3.10.20.30">
    <property type="match status" value="1"/>
</dbReference>
<name>A0A450Z055_9GAMM</name>
<dbReference type="InterPro" id="IPR012675">
    <property type="entry name" value="Beta-grasp_dom_sf"/>
</dbReference>
<dbReference type="AlphaFoldDB" id="A0A450Z055"/>